<dbReference type="RefSeq" id="WP_030136499.1">
    <property type="nucleotide sequence ID" value="NZ_LK021337.1"/>
</dbReference>
<dbReference type="Pfam" id="PF03466">
    <property type="entry name" value="LysR_substrate"/>
    <property type="match status" value="1"/>
</dbReference>
<accession>A0AAV2WG56</accession>
<dbReference type="Gene3D" id="3.40.190.10">
    <property type="entry name" value="Periplasmic binding protein-like II"/>
    <property type="match status" value="2"/>
</dbReference>
<evidence type="ECO:0000313" key="10">
    <source>
        <dbReference type="Proteomes" id="UP000028864"/>
    </source>
</evidence>
<feature type="domain" description="HTH lysR-type" evidence="8">
    <location>
        <begin position="3"/>
        <end position="60"/>
    </location>
</feature>
<protein>
    <recommendedName>
        <fullName evidence="6">Probable hydrogen peroxide-inducible genes activator</fullName>
    </recommendedName>
</protein>
<comment type="similarity">
    <text evidence="1">Belongs to the LysR transcriptional regulatory family.</text>
</comment>
<dbReference type="Proteomes" id="UP000028864">
    <property type="component" value="Unassembled WGS sequence"/>
</dbReference>
<dbReference type="PANTHER" id="PTHR30346:SF0">
    <property type="entry name" value="HCA OPERON TRANSCRIPTIONAL ACTIVATOR HCAR"/>
    <property type="match status" value="1"/>
</dbReference>
<evidence type="ECO:0000256" key="1">
    <source>
        <dbReference type="ARBA" id="ARBA00009437"/>
    </source>
</evidence>
<dbReference type="InterPro" id="IPR005119">
    <property type="entry name" value="LysR_subst-bd"/>
</dbReference>
<dbReference type="GO" id="GO:0032993">
    <property type="term" value="C:protein-DNA complex"/>
    <property type="evidence" value="ECO:0007669"/>
    <property type="project" value="TreeGrafter"/>
</dbReference>
<evidence type="ECO:0000256" key="3">
    <source>
        <dbReference type="ARBA" id="ARBA00023125"/>
    </source>
</evidence>
<dbReference type="InterPro" id="IPR036388">
    <property type="entry name" value="WH-like_DNA-bd_sf"/>
</dbReference>
<evidence type="ECO:0000256" key="5">
    <source>
        <dbReference type="ARBA" id="ARBA00023163"/>
    </source>
</evidence>
<keyword evidence="5" id="KW-0804">Transcription</keyword>
<sequence>MTLDLRRLGHFVAVAEAGSFTAAATTLHITQQALSQSVQLLEKELGAELFTRSGRRITPTAAGAQLLIEGRVLLAAAETVANRVSRTAGDSPEVFVVGHTPALSSAEVYTRLEPAIDGFTHLSVTCRQMYPGELLREILDGTVHLGLRRGIAPTAELSSATIGYDRVRVAVPREHRLADATVIDIRELAGEQIALWAPPGASYYSDFLMGACRRAGFEPDFVVSRVQGSATVAAPLTTGAPAFVTTQAGPEMDGRVRVIDLEPDLLVGVQALWQRHTRSAFRDAVLAAR</sequence>
<dbReference type="GO" id="GO:0003677">
    <property type="term" value="F:DNA binding"/>
    <property type="evidence" value="ECO:0007669"/>
    <property type="project" value="UniProtKB-KW"/>
</dbReference>
<evidence type="ECO:0000256" key="7">
    <source>
        <dbReference type="ARBA" id="ARBA00056658"/>
    </source>
</evidence>
<comment type="function">
    <text evidence="7">Required for the induction the katG gene for catalase. Involved in the response to hydrogen peroxide.</text>
</comment>
<evidence type="ECO:0000256" key="6">
    <source>
        <dbReference type="ARBA" id="ARBA00040885"/>
    </source>
</evidence>
<dbReference type="SUPFAM" id="SSF53850">
    <property type="entry name" value="Periplasmic binding protein-like II"/>
    <property type="match status" value="1"/>
</dbReference>
<dbReference type="GO" id="GO:0003700">
    <property type="term" value="F:DNA-binding transcription factor activity"/>
    <property type="evidence" value="ECO:0007669"/>
    <property type="project" value="InterPro"/>
</dbReference>
<evidence type="ECO:0000259" key="8">
    <source>
        <dbReference type="PROSITE" id="PS50931"/>
    </source>
</evidence>
<dbReference type="InterPro" id="IPR000847">
    <property type="entry name" value="LysR_HTH_N"/>
</dbReference>
<keyword evidence="2" id="KW-0805">Transcription regulation</keyword>
<proteinExistence type="inferred from homology"/>
<dbReference type="EMBL" id="LK021337">
    <property type="protein sequence ID" value="CDQ43135.1"/>
    <property type="molecule type" value="Genomic_DNA"/>
</dbReference>
<keyword evidence="3" id="KW-0238">DNA-binding</keyword>
<evidence type="ECO:0000256" key="2">
    <source>
        <dbReference type="ARBA" id="ARBA00023015"/>
    </source>
</evidence>
<dbReference type="PANTHER" id="PTHR30346">
    <property type="entry name" value="TRANSCRIPTIONAL DUAL REGULATOR HCAR-RELATED"/>
    <property type="match status" value="1"/>
</dbReference>
<keyword evidence="4" id="KW-0010">Activator</keyword>
<gene>
    <name evidence="9" type="ORF">BN1047_00998</name>
</gene>
<dbReference type="PROSITE" id="PS50931">
    <property type="entry name" value="HTH_LYSR"/>
    <property type="match status" value="1"/>
</dbReference>
<dbReference type="SUPFAM" id="SSF46785">
    <property type="entry name" value="Winged helix' DNA-binding domain"/>
    <property type="match status" value="1"/>
</dbReference>
<reference evidence="9" key="1">
    <citation type="submission" date="2014-05" db="EMBL/GenBank/DDBJ databases">
        <authorList>
            <person name="Urmite Genomes"/>
        </authorList>
    </citation>
    <scope>NUCLEOTIDE SEQUENCE</scope>
    <source>
        <strain evidence="9">DSM 44074</strain>
    </source>
</reference>
<evidence type="ECO:0000313" key="9">
    <source>
        <dbReference type="EMBL" id="CDQ43135.1"/>
    </source>
</evidence>
<evidence type="ECO:0000256" key="4">
    <source>
        <dbReference type="ARBA" id="ARBA00023159"/>
    </source>
</evidence>
<dbReference type="FunFam" id="1.10.10.10:FF:000001">
    <property type="entry name" value="LysR family transcriptional regulator"/>
    <property type="match status" value="1"/>
</dbReference>
<dbReference type="InterPro" id="IPR036390">
    <property type="entry name" value="WH_DNA-bd_sf"/>
</dbReference>
<dbReference type="AlphaFoldDB" id="A0AAV2WG56"/>
<organism evidence="9 10">
    <name type="scientific">Mycolicibacterium neoaurum</name>
    <name type="common">Mycobacterium neoaurum</name>
    <dbReference type="NCBI Taxonomy" id="1795"/>
    <lineage>
        <taxon>Bacteria</taxon>
        <taxon>Bacillati</taxon>
        <taxon>Actinomycetota</taxon>
        <taxon>Actinomycetes</taxon>
        <taxon>Mycobacteriales</taxon>
        <taxon>Mycobacteriaceae</taxon>
        <taxon>Mycolicibacterium</taxon>
    </lineage>
</organism>
<name>A0AAV2WG56_MYCNE</name>
<dbReference type="Pfam" id="PF00126">
    <property type="entry name" value="HTH_1"/>
    <property type="match status" value="1"/>
</dbReference>
<dbReference type="PRINTS" id="PR00039">
    <property type="entry name" value="HTHLYSR"/>
</dbReference>
<reference evidence="9" key="2">
    <citation type="submission" date="2015-09" db="EMBL/GenBank/DDBJ databases">
        <title>Draft genome sequence of Mycobacterium neoaurum DSM 44074.</title>
        <authorList>
            <person name="Croce O."/>
            <person name="Robert C."/>
            <person name="Raoult D."/>
            <person name="Drancourt M."/>
        </authorList>
    </citation>
    <scope>NUCLEOTIDE SEQUENCE</scope>
    <source>
        <strain evidence="9">DSM 44074</strain>
    </source>
</reference>
<dbReference type="Gene3D" id="1.10.10.10">
    <property type="entry name" value="Winged helix-like DNA-binding domain superfamily/Winged helix DNA-binding domain"/>
    <property type="match status" value="1"/>
</dbReference>